<dbReference type="EMBL" id="DSUH01000326">
    <property type="protein sequence ID" value="HGU34005.1"/>
    <property type="molecule type" value="Genomic_DNA"/>
</dbReference>
<dbReference type="PANTHER" id="PTHR34137:SF1">
    <property type="entry name" value="EXODEOXYRIBONUCLEASE 7 SMALL SUBUNIT"/>
    <property type="match status" value="1"/>
</dbReference>
<keyword evidence="2 6" id="KW-0963">Cytoplasm</keyword>
<protein>
    <recommendedName>
        <fullName evidence="6">Exodeoxyribonuclease 7 small subunit</fullName>
        <ecNumber evidence="6">3.1.11.6</ecNumber>
    </recommendedName>
    <alternativeName>
        <fullName evidence="6">Exodeoxyribonuclease VII small subunit</fullName>
        <shortName evidence="6">Exonuclease VII small subunit</shortName>
    </alternativeName>
</protein>
<dbReference type="InterPro" id="IPR037004">
    <property type="entry name" value="Exonuc_VII_ssu_sf"/>
</dbReference>
<accession>A0A7C4RTV3</accession>
<dbReference type="InterPro" id="IPR003761">
    <property type="entry name" value="Exonuc_VII_S"/>
</dbReference>
<dbReference type="Gene3D" id="1.10.287.1040">
    <property type="entry name" value="Exonuclease VII, small subunit"/>
    <property type="match status" value="1"/>
</dbReference>
<name>A0A7C4RTV3_9BACT</name>
<evidence type="ECO:0000256" key="6">
    <source>
        <dbReference type="HAMAP-Rule" id="MF_00337"/>
    </source>
</evidence>
<comment type="subcellular location">
    <subcellularLocation>
        <location evidence="6">Cytoplasm</location>
    </subcellularLocation>
</comment>
<dbReference type="GO" id="GO:0005829">
    <property type="term" value="C:cytosol"/>
    <property type="evidence" value="ECO:0007669"/>
    <property type="project" value="TreeGrafter"/>
</dbReference>
<dbReference type="GO" id="GO:0009318">
    <property type="term" value="C:exodeoxyribonuclease VII complex"/>
    <property type="evidence" value="ECO:0007669"/>
    <property type="project" value="UniProtKB-UniRule"/>
</dbReference>
<gene>
    <name evidence="6 7" type="primary">xseB</name>
    <name evidence="7" type="ORF">ENS29_14340</name>
</gene>
<dbReference type="GO" id="GO:0006308">
    <property type="term" value="P:DNA catabolic process"/>
    <property type="evidence" value="ECO:0007669"/>
    <property type="project" value="UniProtKB-UniRule"/>
</dbReference>
<comment type="subunit">
    <text evidence="6">Heterooligomer composed of large and small subunits.</text>
</comment>
<dbReference type="HAMAP" id="MF_00337">
    <property type="entry name" value="Exonuc_7_S"/>
    <property type="match status" value="1"/>
</dbReference>
<keyword evidence="5 6" id="KW-0269">Exonuclease</keyword>
<keyword evidence="3 6" id="KW-0540">Nuclease</keyword>
<reference evidence="7" key="1">
    <citation type="journal article" date="2020" name="mSystems">
        <title>Genome- and Community-Level Interaction Insights into Carbon Utilization and Element Cycling Functions of Hydrothermarchaeota in Hydrothermal Sediment.</title>
        <authorList>
            <person name="Zhou Z."/>
            <person name="Liu Y."/>
            <person name="Xu W."/>
            <person name="Pan J."/>
            <person name="Luo Z.H."/>
            <person name="Li M."/>
        </authorList>
    </citation>
    <scope>NUCLEOTIDE SEQUENCE [LARGE SCALE GENOMIC DNA]</scope>
    <source>
        <strain evidence="7">SpSt-477</strain>
    </source>
</reference>
<comment type="similarity">
    <text evidence="1 6">Belongs to the XseB family.</text>
</comment>
<dbReference type="SUPFAM" id="SSF116842">
    <property type="entry name" value="XseB-like"/>
    <property type="match status" value="1"/>
</dbReference>
<comment type="catalytic activity">
    <reaction evidence="6">
        <text>Exonucleolytic cleavage in either 5'- to 3'- or 3'- to 5'-direction to yield nucleoside 5'-phosphates.</text>
        <dbReference type="EC" id="3.1.11.6"/>
    </reaction>
</comment>
<dbReference type="PIRSF" id="PIRSF006488">
    <property type="entry name" value="Exonuc_VII_S"/>
    <property type="match status" value="1"/>
</dbReference>
<comment type="function">
    <text evidence="6">Bidirectionally degrades single-stranded DNA into large acid-insoluble oligonucleotides, which are then degraded further into small acid-soluble oligonucleotides.</text>
</comment>
<dbReference type="EC" id="3.1.11.6" evidence="6"/>
<evidence type="ECO:0000256" key="4">
    <source>
        <dbReference type="ARBA" id="ARBA00022801"/>
    </source>
</evidence>
<evidence type="ECO:0000256" key="1">
    <source>
        <dbReference type="ARBA" id="ARBA00009998"/>
    </source>
</evidence>
<keyword evidence="4 6" id="KW-0378">Hydrolase</keyword>
<comment type="caution">
    <text evidence="7">The sequence shown here is derived from an EMBL/GenBank/DDBJ whole genome shotgun (WGS) entry which is preliminary data.</text>
</comment>
<evidence type="ECO:0000256" key="5">
    <source>
        <dbReference type="ARBA" id="ARBA00022839"/>
    </source>
</evidence>
<evidence type="ECO:0000256" key="2">
    <source>
        <dbReference type="ARBA" id="ARBA00022490"/>
    </source>
</evidence>
<sequence>MAKMTFETALKQLEEIVAQLESGNLPLEEALKKFEEGTKLSKFCSQKLEETEKRIMMLTRQADGEVTETPFEA</sequence>
<evidence type="ECO:0000313" key="7">
    <source>
        <dbReference type="EMBL" id="HGU34005.1"/>
    </source>
</evidence>
<dbReference type="NCBIfam" id="TIGR01280">
    <property type="entry name" value="xseB"/>
    <property type="match status" value="1"/>
</dbReference>
<dbReference type="PANTHER" id="PTHR34137">
    <property type="entry name" value="EXODEOXYRIBONUCLEASE 7 SMALL SUBUNIT"/>
    <property type="match status" value="1"/>
</dbReference>
<proteinExistence type="inferred from homology"/>
<dbReference type="AlphaFoldDB" id="A0A7C4RTV3"/>
<evidence type="ECO:0000256" key="3">
    <source>
        <dbReference type="ARBA" id="ARBA00022722"/>
    </source>
</evidence>
<organism evidence="7">
    <name type="scientific">Desulfatirhabdium butyrativorans</name>
    <dbReference type="NCBI Taxonomy" id="340467"/>
    <lineage>
        <taxon>Bacteria</taxon>
        <taxon>Pseudomonadati</taxon>
        <taxon>Thermodesulfobacteriota</taxon>
        <taxon>Desulfobacteria</taxon>
        <taxon>Desulfobacterales</taxon>
        <taxon>Desulfatirhabdiaceae</taxon>
        <taxon>Desulfatirhabdium</taxon>
    </lineage>
</organism>
<dbReference type="NCBIfam" id="NF002140">
    <property type="entry name" value="PRK00977.1-4"/>
    <property type="match status" value="1"/>
</dbReference>
<dbReference type="Pfam" id="PF02609">
    <property type="entry name" value="Exonuc_VII_S"/>
    <property type="match status" value="1"/>
</dbReference>
<dbReference type="GO" id="GO:0008855">
    <property type="term" value="F:exodeoxyribonuclease VII activity"/>
    <property type="evidence" value="ECO:0007669"/>
    <property type="project" value="UniProtKB-UniRule"/>
</dbReference>